<keyword evidence="3" id="KW-1185">Reference proteome</keyword>
<dbReference type="PANTHER" id="PTHR34145:SF68">
    <property type="entry name" value="FBD DOMAIN-CONTAINING PROTEIN"/>
    <property type="match status" value="1"/>
</dbReference>
<dbReference type="InterPro" id="IPR053772">
    <property type="entry name" value="At1g61320/At1g61330-like"/>
</dbReference>
<dbReference type="PANTHER" id="PTHR34145">
    <property type="entry name" value="OS02G0105600 PROTEIN"/>
    <property type="match status" value="1"/>
</dbReference>
<evidence type="ECO:0000313" key="2">
    <source>
        <dbReference type="EMBL" id="EYU26413.1"/>
    </source>
</evidence>
<organism evidence="2 3">
    <name type="scientific">Erythranthe guttata</name>
    <name type="common">Yellow monkey flower</name>
    <name type="synonym">Mimulus guttatus</name>
    <dbReference type="NCBI Taxonomy" id="4155"/>
    <lineage>
        <taxon>Eukaryota</taxon>
        <taxon>Viridiplantae</taxon>
        <taxon>Streptophyta</taxon>
        <taxon>Embryophyta</taxon>
        <taxon>Tracheophyta</taxon>
        <taxon>Spermatophyta</taxon>
        <taxon>Magnoliopsida</taxon>
        <taxon>eudicotyledons</taxon>
        <taxon>Gunneridae</taxon>
        <taxon>Pentapetalae</taxon>
        <taxon>asterids</taxon>
        <taxon>lamiids</taxon>
        <taxon>Lamiales</taxon>
        <taxon>Phrymaceae</taxon>
        <taxon>Erythranthe</taxon>
    </lineage>
</organism>
<dbReference type="SMART" id="SM00579">
    <property type="entry name" value="FBD"/>
    <property type="match status" value="1"/>
</dbReference>
<dbReference type="eggNOG" id="ENOG502RYMX">
    <property type="taxonomic scope" value="Eukaryota"/>
</dbReference>
<dbReference type="InterPro" id="IPR036047">
    <property type="entry name" value="F-box-like_dom_sf"/>
</dbReference>
<dbReference type="AlphaFoldDB" id="A0A022QGP6"/>
<dbReference type="Pfam" id="PF23622">
    <property type="entry name" value="LRR_At1g61320_AtMIF1"/>
    <property type="match status" value="1"/>
</dbReference>
<sequence>MAVERLQIHTNFQPKKCGETSIVGDEDRISQLPDDILVNNILPLLSLKEAGRTSVLSSRWTNLWAHIPRLNFDAKSALHVIERHKYVEWMDSVIRSREFLSLKEFNICYRIDKSSRKSVTRWLEFAFARQLERLTLDFQENTTGTTYCFPEALLNRSTLVGFKSLKAIVFKSVSLSGGAIEFLLRNCQLLEQLVVQESETTTKLQVCGGSSLKLEHLEMVHCQGLKSLKVSAPRLTTLKVSRVKGLLLEKVPMLVNVSVNFCDDNSVSIKHAFSVLACCIPQLQTLCLTLYNCGYGWIGHVKEIDEICELPVMPKLNKLVIEYIANGDESLFKWCRIPRKDRKTKAATTIRSPHNHLKVFKFRGYYGCTNDVELLSYVLENCAVLEKIIIDPNDGIHPKEEYIPRKVIKQKLEPQVPQRIELVIL</sequence>
<feature type="domain" description="FBD" evidence="1">
    <location>
        <begin position="351"/>
        <end position="425"/>
    </location>
</feature>
<dbReference type="SUPFAM" id="SSF52047">
    <property type="entry name" value="RNI-like"/>
    <property type="match status" value="1"/>
</dbReference>
<dbReference type="Proteomes" id="UP000030748">
    <property type="component" value="Unassembled WGS sequence"/>
</dbReference>
<dbReference type="InterPro" id="IPR032675">
    <property type="entry name" value="LRR_dom_sf"/>
</dbReference>
<proteinExistence type="predicted"/>
<reference evidence="2 3" key="1">
    <citation type="journal article" date="2013" name="Proc. Natl. Acad. Sci. U.S.A.">
        <title>Fine-scale variation in meiotic recombination in Mimulus inferred from population shotgun sequencing.</title>
        <authorList>
            <person name="Hellsten U."/>
            <person name="Wright K.M."/>
            <person name="Jenkins J."/>
            <person name="Shu S."/>
            <person name="Yuan Y."/>
            <person name="Wessler S.R."/>
            <person name="Schmutz J."/>
            <person name="Willis J.H."/>
            <person name="Rokhsar D.S."/>
        </authorList>
    </citation>
    <scope>NUCLEOTIDE SEQUENCE [LARGE SCALE GENOMIC DNA]</scope>
    <source>
        <strain evidence="3">cv. DUN x IM62</strain>
    </source>
</reference>
<dbReference type="Pfam" id="PF08387">
    <property type="entry name" value="FBD"/>
    <property type="match status" value="1"/>
</dbReference>
<gene>
    <name evidence="2" type="ORF">MIMGU_mgv1a006946mg</name>
</gene>
<dbReference type="InterPro" id="IPR055357">
    <property type="entry name" value="LRR_At1g61320_AtMIF1"/>
</dbReference>
<name>A0A022QGP6_ERYGU</name>
<protein>
    <recommendedName>
        <fullName evidence="1">FBD domain-containing protein</fullName>
    </recommendedName>
</protein>
<evidence type="ECO:0000313" key="3">
    <source>
        <dbReference type="Proteomes" id="UP000030748"/>
    </source>
</evidence>
<dbReference type="SUPFAM" id="SSF81383">
    <property type="entry name" value="F-box domain"/>
    <property type="match status" value="1"/>
</dbReference>
<dbReference type="InterPro" id="IPR006566">
    <property type="entry name" value="FBD"/>
</dbReference>
<dbReference type="STRING" id="4155.A0A022QGP6"/>
<evidence type="ECO:0000259" key="1">
    <source>
        <dbReference type="SMART" id="SM00579"/>
    </source>
</evidence>
<dbReference type="EMBL" id="KI631693">
    <property type="protein sequence ID" value="EYU26413.1"/>
    <property type="molecule type" value="Genomic_DNA"/>
</dbReference>
<accession>A0A022QGP6</accession>
<dbReference type="Gene3D" id="3.80.10.10">
    <property type="entry name" value="Ribonuclease Inhibitor"/>
    <property type="match status" value="1"/>
</dbReference>